<dbReference type="CDD" id="cd10918">
    <property type="entry name" value="CE4_NodB_like_5s_6s"/>
    <property type="match status" value="1"/>
</dbReference>
<dbReference type="PROSITE" id="PS51677">
    <property type="entry name" value="NODB"/>
    <property type="match status" value="1"/>
</dbReference>
<dbReference type="AlphaFoldDB" id="A0A368V8S6"/>
<proteinExistence type="predicted"/>
<dbReference type="GO" id="GO:0016810">
    <property type="term" value="F:hydrolase activity, acting on carbon-nitrogen (but not peptide) bonds"/>
    <property type="evidence" value="ECO:0007669"/>
    <property type="project" value="InterPro"/>
</dbReference>
<comment type="caution">
    <text evidence="4">The sequence shown here is derived from an EMBL/GenBank/DDBJ whole genome shotgun (WGS) entry which is preliminary data.</text>
</comment>
<organism evidence="4 5">
    <name type="scientific">Marinilabilia salmonicolor</name>
    <dbReference type="NCBI Taxonomy" id="989"/>
    <lineage>
        <taxon>Bacteria</taxon>
        <taxon>Pseudomonadati</taxon>
        <taxon>Bacteroidota</taxon>
        <taxon>Bacteroidia</taxon>
        <taxon>Marinilabiliales</taxon>
        <taxon>Marinilabiliaceae</taxon>
        <taxon>Marinilabilia</taxon>
    </lineage>
</organism>
<sequence>MTFTSKLLTPGLRSMGISWVIRHTLQRKKTTILMFHRPESQFFDKAITALKRRYNIIPLSTYFESIKSKEVKLPERALVLTFDDGWAENFGIFPILKKHHVPVTIFLISGIVNTMHHPWFYKVKDRAFKKELKEMSDSTRLAALKRLGFEENQIFEERIMLNKEEIQSMVESGLVEFGAHTLTHPILPRCSDSKAAKEIQQSKESTEALTHAPCKLLSFPNGEYSERDIRICKKAGFEAALTLDTGFNTGNTDHFRLKRLSAPDNGTISELLVKASGAWAYFKVFSGQQQRVRRHSGL</sequence>
<dbReference type="GO" id="GO:0005576">
    <property type="term" value="C:extracellular region"/>
    <property type="evidence" value="ECO:0007669"/>
    <property type="project" value="UniProtKB-SubCell"/>
</dbReference>
<evidence type="ECO:0000259" key="3">
    <source>
        <dbReference type="PROSITE" id="PS51677"/>
    </source>
</evidence>
<dbReference type="PANTHER" id="PTHR34216:SF3">
    <property type="entry name" value="POLY-BETA-1,6-N-ACETYL-D-GLUCOSAMINE N-DEACETYLASE"/>
    <property type="match status" value="1"/>
</dbReference>
<reference evidence="4 5" key="1">
    <citation type="submission" date="2018-07" db="EMBL/GenBank/DDBJ databases">
        <title>Freshwater and sediment microbial communities from various areas in North America, analyzing microbe dynamics in response to fracking.</title>
        <authorList>
            <person name="Lamendella R."/>
        </authorList>
    </citation>
    <scope>NUCLEOTIDE SEQUENCE [LARGE SCALE GENOMIC DNA]</scope>
    <source>
        <strain evidence="4 5">160A</strain>
    </source>
</reference>
<dbReference type="PANTHER" id="PTHR34216">
    <property type="match status" value="1"/>
</dbReference>
<evidence type="ECO:0000313" key="4">
    <source>
        <dbReference type="EMBL" id="RCW37529.1"/>
    </source>
</evidence>
<feature type="domain" description="NodB homology" evidence="3">
    <location>
        <begin position="76"/>
        <end position="298"/>
    </location>
</feature>
<protein>
    <submittedName>
        <fullName evidence="4">Polysaccharide deacetylase</fullName>
    </submittedName>
</protein>
<evidence type="ECO:0000256" key="2">
    <source>
        <dbReference type="ARBA" id="ARBA00022729"/>
    </source>
</evidence>
<dbReference type="Pfam" id="PF01522">
    <property type="entry name" value="Polysacc_deac_1"/>
    <property type="match status" value="1"/>
</dbReference>
<comment type="subcellular location">
    <subcellularLocation>
        <location evidence="1">Secreted</location>
    </subcellularLocation>
</comment>
<dbReference type="SUPFAM" id="SSF88713">
    <property type="entry name" value="Glycoside hydrolase/deacetylase"/>
    <property type="match status" value="1"/>
</dbReference>
<keyword evidence="5" id="KW-1185">Reference proteome</keyword>
<dbReference type="EMBL" id="QPIZ01000005">
    <property type="protein sequence ID" value="RCW37529.1"/>
    <property type="molecule type" value="Genomic_DNA"/>
</dbReference>
<dbReference type="InterPro" id="IPR002509">
    <property type="entry name" value="NODB_dom"/>
</dbReference>
<accession>A0A368V8S6</accession>
<evidence type="ECO:0000256" key="1">
    <source>
        <dbReference type="ARBA" id="ARBA00004613"/>
    </source>
</evidence>
<dbReference type="GO" id="GO:0005975">
    <property type="term" value="P:carbohydrate metabolic process"/>
    <property type="evidence" value="ECO:0007669"/>
    <property type="project" value="InterPro"/>
</dbReference>
<keyword evidence="2" id="KW-0732">Signal</keyword>
<gene>
    <name evidence="4" type="ORF">DFO77_10537</name>
</gene>
<name>A0A368V8S6_9BACT</name>
<dbReference type="Proteomes" id="UP000252733">
    <property type="component" value="Unassembled WGS sequence"/>
</dbReference>
<evidence type="ECO:0000313" key="5">
    <source>
        <dbReference type="Proteomes" id="UP000252733"/>
    </source>
</evidence>
<dbReference type="RefSeq" id="WP_114436596.1">
    <property type="nucleotide sequence ID" value="NZ_QPIZ01000005.1"/>
</dbReference>
<dbReference type="InterPro" id="IPR011330">
    <property type="entry name" value="Glyco_hydro/deAcase_b/a-brl"/>
</dbReference>
<dbReference type="Gene3D" id="3.20.20.370">
    <property type="entry name" value="Glycoside hydrolase/deacetylase"/>
    <property type="match status" value="1"/>
</dbReference>
<dbReference type="InterPro" id="IPR051398">
    <property type="entry name" value="Polysacch_Deacetylase"/>
</dbReference>